<evidence type="ECO:0000313" key="3">
    <source>
        <dbReference type="EMBL" id="GEZ51238.1"/>
    </source>
</evidence>
<name>A0A699II81_TANCI</name>
<feature type="domain" description="Retrovirus-related Pol polyprotein from transposon TNT 1-94-like beta-barrel" evidence="2">
    <location>
        <begin position="128"/>
        <end position="202"/>
    </location>
</feature>
<dbReference type="Pfam" id="PF22936">
    <property type="entry name" value="Pol_BBD"/>
    <property type="match status" value="1"/>
</dbReference>
<dbReference type="PANTHER" id="PTHR47592:SF24">
    <property type="entry name" value="BNACNNG30200D PROTEIN"/>
    <property type="match status" value="1"/>
</dbReference>
<dbReference type="EMBL" id="BKCJ010288001">
    <property type="protein sequence ID" value="GEZ51238.1"/>
    <property type="molecule type" value="Genomic_DNA"/>
</dbReference>
<evidence type="ECO:0000259" key="1">
    <source>
        <dbReference type="Pfam" id="PF13976"/>
    </source>
</evidence>
<accession>A0A699II81</accession>
<dbReference type="AlphaFoldDB" id="A0A699II81"/>
<sequence length="300" mass="34202">IIINEEERVFDEAFRPKRRPIRSQWGSERAWRHLIPLERPDKITNGDRGHLLIGFRDEGLKMVVLDRNILRMERKITPNKKTITSRKFITVGSMESLGIKLRIAATRKNMKAEILEEIPTKQTTWSTTKHICNSRRMFVSYQKVNKSKPMFMGNETTSKIEEKGKVILNLTSGKDLVLSNVLHVPDIIKNLISGPILSNKGFKLVFESDKFVITKGGVYVGKGYLDEGLFKLSVVTNDNVINNNNASTSTASVYMIDPSFLWHSRLGHVNFCSLQRMINLGMLPKCSKDKISKCEICMES</sequence>
<protein>
    <submittedName>
        <fullName evidence="3">Pol polyprotein</fullName>
    </submittedName>
</protein>
<proteinExistence type="predicted"/>
<dbReference type="Pfam" id="PF13976">
    <property type="entry name" value="gag_pre-integrs"/>
    <property type="match status" value="1"/>
</dbReference>
<gene>
    <name evidence="3" type="ORF">Tci_523211</name>
</gene>
<feature type="non-terminal residue" evidence="3">
    <location>
        <position position="1"/>
    </location>
</feature>
<evidence type="ECO:0000259" key="2">
    <source>
        <dbReference type="Pfam" id="PF22936"/>
    </source>
</evidence>
<feature type="domain" description="GAG-pre-integrase" evidence="1">
    <location>
        <begin position="243"/>
        <end position="298"/>
    </location>
</feature>
<comment type="caution">
    <text evidence="3">The sequence shown here is derived from an EMBL/GenBank/DDBJ whole genome shotgun (WGS) entry which is preliminary data.</text>
</comment>
<reference evidence="3" key="1">
    <citation type="journal article" date="2019" name="Sci. Rep.">
        <title>Draft genome of Tanacetum cinerariifolium, the natural source of mosquito coil.</title>
        <authorList>
            <person name="Yamashiro T."/>
            <person name="Shiraishi A."/>
            <person name="Satake H."/>
            <person name="Nakayama K."/>
        </authorList>
    </citation>
    <scope>NUCLEOTIDE SEQUENCE</scope>
</reference>
<dbReference type="InterPro" id="IPR025724">
    <property type="entry name" value="GAG-pre-integrase_dom"/>
</dbReference>
<organism evidence="3">
    <name type="scientific">Tanacetum cinerariifolium</name>
    <name type="common">Dalmatian daisy</name>
    <name type="synonym">Chrysanthemum cinerariifolium</name>
    <dbReference type="NCBI Taxonomy" id="118510"/>
    <lineage>
        <taxon>Eukaryota</taxon>
        <taxon>Viridiplantae</taxon>
        <taxon>Streptophyta</taxon>
        <taxon>Embryophyta</taxon>
        <taxon>Tracheophyta</taxon>
        <taxon>Spermatophyta</taxon>
        <taxon>Magnoliopsida</taxon>
        <taxon>eudicotyledons</taxon>
        <taxon>Gunneridae</taxon>
        <taxon>Pentapetalae</taxon>
        <taxon>asterids</taxon>
        <taxon>campanulids</taxon>
        <taxon>Asterales</taxon>
        <taxon>Asteraceae</taxon>
        <taxon>Asteroideae</taxon>
        <taxon>Anthemideae</taxon>
        <taxon>Anthemidinae</taxon>
        <taxon>Tanacetum</taxon>
    </lineage>
</organism>
<dbReference type="PANTHER" id="PTHR47592">
    <property type="entry name" value="PBF68 PROTEIN"/>
    <property type="match status" value="1"/>
</dbReference>
<dbReference type="InterPro" id="IPR054722">
    <property type="entry name" value="PolX-like_BBD"/>
</dbReference>